<feature type="compositionally biased region" description="Basic and acidic residues" evidence="1">
    <location>
        <begin position="1"/>
        <end position="17"/>
    </location>
</feature>
<dbReference type="Proteomes" id="UP001610631">
    <property type="component" value="Unassembled WGS sequence"/>
</dbReference>
<proteinExistence type="predicted"/>
<dbReference type="RefSeq" id="WP_395509847.1">
    <property type="nucleotide sequence ID" value="NZ_JBBDHD010000026.1"/>
</dbReference>
<accession>A0ABW7PCB0</accession>
<dbReference type="EMBL" id="JBBDHD010000026">
    <property type="protein sequence ID" value="MFH7596004.1"/>
    <property type="molecule type" value="Genomic_DNA"/>
</dbReference>
<protein>
    <submittedName>
        <fullName evidence="2">Uncharacterized protein</fullName>
    </submittedName>
</protein>
<evidence type="ECO:0000256" key="1">
    <source>
        <dbReference type="SAM" id="MobiDB-lite"/>
    </source>
</evidence>
<organism evidence="2 3">
    <name type="scientific">Streptomyces racemochromogenes</name>
    <dbReference type="NCBI Taxonomy" id="67353"/>
    <lineage>
        <taxon>Bacteria</taxon>
        <taxon>Bacillati</taxon>
        <taxon>Actinomycetota</taxon>
        <taxon>Actinomycetes</taxon>
        <taxon>Kitasatosporales</taxon>
        <taxon>Streptomycetaceae</taxon>
        <taxon>Streptomyces</taxon>
    </lineage>
</organism>
<reference evidence="2 3" key="1">
    <citation type="submission" date="2024-03" db="EMBL/GenBank/DDBJ databases">
        <title>Whole genome sequencing of Streptomyces racemochromogenes, to identify antimicrobial biosynthetic gene clusters.</title>
        <authorList>
            <person name="Suryawanshi P."/>
            <person name="Krishnaraj P.U."/>
            <person name="Arun Y.P."/>
            <person name="Suryawanshi M.P."/>
            <person name="Rakshit O."/>
        </authorList>
    </citation>
    <scope>NUCLEOTIDE SEQUENCE [LARGE SCALE GENOMIC DNA]</scope>
    <source>
        <strain evidence="2 3">AUDT626</strain>
    </source>
</reference>
<feature type="compositionally biased region" description="Low complexity" evidence="1">
    <location>
        <begin position="31"/>
        <end position="47"/>
    </location>
</feature>
<sequence>MSDRHDGNRSRDQDRQQDQGQARGQRGRGRAPGPGQPRTGGRPRSPGEVAHERGREDATLRDVMRDLDEEDLYDMRDDR</sequence>
<keyword evidence="3" id="KW-1185">Reference proteome</keyword>
<evidence type="ECO:0000313" key="3">
    <source>
        <dbReference type="Proteomes" id="UP001610631"/>
    </source>
</evidence>
<evidence type="ECO:0000313" key="2">
    <source>
        <dbReference type="EMBL" id="MFH7596004.1"/>
    </source>
</evidence>
<feature type="compositionally biased region" description="Basic and acidic residues" evidence="1">
    <location>
        <begin position="49"/>
        <end position="66"/>
    </location>
</feature>
<gene>
    <name evidence="2" type="ORF">WDV06_13000</name>
</gene>
<comment type="caution">
    <text evidence="2">The sequence shown here is derived from an EMBL/GenBank/DDBJ whole genome shotgun (WGS) entry which is preliminary data.</text>
</comment>
<feature type="region of interest" description="Disordered" evidence="1">
    <location>
        <begin position="1"/>
        <end position="79"/>
    </location>
</feature>
<name>A0ABW7PCB0_9ACTN</name>